<accession>A0A0F9U363</accession>
<dbReference type="EMBL" id="LAZR01000211">
    <property type="protein sequence ID" value="KKN81752.1"/>
    <property type="molecule type" value="Genomic_DNA"/>
</dbReference>
<name>A0A0F9U363_9ZZZZ</name>
<reference evidence="1" key="1">
    <citation type="journal article" date="2015" name="Nature">
        <title>Complex archaea that bridge the gap between prokaryotes and eukaryotes.</title>
        <authorList>
            <person name="Spang A."/>
            <person name="Saw J.H."/>
            <person name="Jorgensen S.L."/>
            <person name="Zaremba-Niedzwiedzka K."/>
            <person name="Martijn J."/>
            <person name="Lind A.E."/>
            <person name="van Eijk R."/>
            <person name="Schleper C."/>
            <person name="Guy L."/>
            <person name="Ettema T.J."/>
        </authorList>
    </citation>
    <scope>NUCLEOTIDE SEQUENCE</scope>
</reference>
<sequence length="147" mass="16724">MNNIVADNARDITLAYQQLKKLQRTKTILMDMPDVVRDLEGFIYPVRTVTNTEHDEPVTHEELPISIYWRTDEVLKQLKTYGFVGLVPKYDGNNWIASGKAIINNITVNVTITGLDTPPKCYLEEYTEVVTKYRAICEDESVDGVVA</sequence>
<organism evidence="1">
    <name type="scientific">marine sediment metagenome</name>
    <dbReference type="NCBI Taxonomy" id="412755"/>
    <lineage>
        <taxon>unclassified sequences</taxon>
        <taxon>metagenomes</taxon>
        <taxon>ecological metagenomes</taxon>
    </lineage>
</organism>
<protein>
    <submittedName>
        <fullName evidence="1">Uncharacterized protein</fullName>
    </submittedName>
</protein>
<dbReference type="AlphaFoldDB" id="A0A0F9U363"/>
<evidence type="ECO:0000313" key="1">
    <source>
        <dbReference type="EMBL" id="KKN81752.1"/>
    </source>
</evidence>
<comment type="caution">
    <text evidence="1">The sequence shown here is derived from an EMBL/GenBank/DDBJ whole genome shotgun (WGS) entry which is preliminary data.</text>
</comment>
<gene>
    <name evidence="1" type="ORF">LCGC14_0316640</name>
</gene>
<proteinExistence type="predicted"/>